<proteinExistence type="predicted"/>
<name>A0A645GGX6_9ZZZZ</name>
<dbReference type="AlphaFoldDB" id="A0A645GGX6"/>
<dbReference type="InterPro" id="IPR029058">
    <property type="entry name" value="AB_hydrolase_fold"/>
</dbReference>
<organism evidence="1">
    <name type="scientific">bioreactor metagenome</name>
    <dbReference type="NCBI Taxonomy" id="1076179"/>
    <lineage>
        <taxon>unclassified sequences</taxon>
        <taxon>metagenomes</taxon>
        <taxon>ecological metagenomes</taxon>
    </lineage>
</organism>
<protein>
    <submittedName>
        <fullName evidence="1">Uncharacterized protein</fullName>
    </submittedName>
</protein>
<sequence>MRRSGELLAAFRKISCPIAIFHGAEDPHPAAGVIEPLEDMAPEFHIFQRCGHTPWREKHARERFLKAIAIFCRLEKSADGYIVE</sequence>
<reference evidence="1" key="1">
    <citation type="submission" date="2019-08" db="EMBL/GenBank/DDBJ databases">
        <authorList>
            <person name="Kucharzyk K."/>
            <person name="Murdoch R.W."/>
            <person name="Higgins S."/>
            <person name="Loffler F."/>
        </authorList>
    </citation>
    <scope>NUCLEOTIDE SEQUENCE</scope>
</reference>
<dbReference type="EMBL" id="VSSQ01074088">
    <property type="protein sequence ID" value="MPN25049.1"/>
    <property type="molecule type" value="Genomic_DNA"/>
</dbReference>
<dbReference type="Gene3D" id="3.40.50.1820">
    <property type="entry name" value="alpha/beta hydrolase"/>
    <property type="match status" value="1"/>
</dbReference>
<dbReference type="SUPFAM" id="SSF53474">
    <property type="entry name" value="alpha/beta-Hydrolases"/>
    <property type="match status" value="1"/>
</dbReference>
<evidence type="ECO:0000313" key="1">
    <source>
        <dbReference type="EMBL" id="MPN25049.1"/>
    </source>
</evidence>
<accession>A0A645GGX6</accession>
<comment type="caution">
    <text evidence="1">The sequence shown here is derived from an EMBL/GenBank/DDBJ whole genome shotgun (WGS) entry which is preliminary data.</text>
</comment>
<gene>
    <name evidence="1" type="ORF">SDC9_172456</name>
</gene>